<feature type="domain" description="Protein kinase" evidence="3">
    <location>
        <begin position="152"/>
        <end position="192"/>
    </location>
</feature>
<dbReference type="EMBL" id="LGRX02019082">
    <property type="protein sequence ID" value="KAK3259004.1"/>
    <property type="molecule type" value="Genomic_DNA"/>
</dbReference>
<organism evidence="4 5">
    <name type="scientific">Cymbomonas tetramitiformis</name>
    <dbReference type="NCBI Taxonomy" id="36881"/>
    <lineage>
        <taxon>Eukaryota</taxon>
        <taxon>Viridiplantae</taxon>
        <taxon>Chlorophyta</taxon>
        <taxon>Pyramimonadophyceae</taxon>
        <taxon>Pyramimonadales</taxon>
        <taxon>Pyramimonadaceae</taxon>
        <taxon>Cymbomonas</taxon>
    </lineage>
</organism>
<dbReference type="GO" id="GO:0005524">
    <property type="term" value="F:ATP binding"/>
    <property type="evidence" value="ECO:0007669"/>
    <property type="project" value="UniProtKB-UniRule"/>
</dbReference>
<gene>
    <name evidence="4" type="ORF">CYMTET_31978</name>
</gene>
<feature type="region of interest" description="Disordered" evidence="2">
    <location>
        <begin position="71"/>
        <end position="91"/>
    </location>
</feature>
<dbReference type="InterPro" id="IPR000719">
    <property type="entry name" value="Prot_kinase_dom"/>
</dbReference>
<dbReference type="InterPro" id="IPR017441">
    <property type="entry name" value="Protein_kinase_ATP_BS"/>
</dbReference>
<comment type="caution">
    <text evidence="4">The sequence shown here is derived from an EMBL/GenBank/DDBJ whole genome shotgun (WGS) entry which is preliminary data.</text>
</comment>
<evidence type="ECO:0000259" key="3">
    <source>
        <dbReference type="PROSITE" id="PS50011"/>
    </source>
</evidence>
<keyword evidence="1" id="KW-0067">ATP-binding</keyword>
<proteinExistence type="predicted"/>
<protein>
    <recommendedName>
        <fullName evidence="3">Protein kinase domain-containing protein</fullName>
    </recommendedName>
</protein>
<reference evidence="4 5" key="1">
    <citation type="journal article" date="2015" name="Genome Biol. Evol.">
        <title>Comparative Genomics of a Bacterivorous Green Alga Reveals Evolutionary Causalities and Consequences of Phago-Mixotrophic Mode of Nutrition.</title>
        <authorList>
            <person name="Burns J.A."/>
            <person name="Paasch A."/>
            <person name="Narechania A."/>
            <person name="Kim E."/>
        </authorList>
    </citation>
    <scope>NUCLEOTIDE SEQUENCE [LARGE SCALE GENOMIC DNA]</scope>
    <source>
        <strain evidence="4 5">PLY_AMNH</strain>
    </source>
</reference>
<dbReference type="AlphaFoldDB" id="A0AAE0FG65"/>
<name>A0AAE0FG65_9CHLO</name>
<keyword evidence="1" id="KW-0547">Nucleotide-binding</keyword>
<evidence type="ECO:0000256" key="2">
    <source>
        <dbReference type="SAM" id="MobiDB-lite"/>
    </source>
</evidence>
<dbReference type="Gene3D" id="3.30.200.20">
    <property type="entry name" value="Phosphorylase Kinase, domain 1"/>
    <property type="match status" value="1"/>
</dbReference>
<dbReference type="SUPFAM" id="SSF56112">
    <property type="entry name" value="Protein kinase-like (PK-like)"/>
    <property type="match status" value="1"/>
</dbReference>
<dbReference type="Proteomes" id="UP001190700">
    <property type="component" value="Unassembled WGS sequence"/>
</dbReference>
<dbReference type="PROSITE" id="PS00107">
    <property type="entry name" value="PROTEIN_KINASE_ATP"/>
    <property type="match status" value="1"/>
</dbReference>
<evidence type="ECO:0000256" key="1">
    <source>
        <dbReference type="PROSITE-ProRule" id="PRU10141"/>
    </source>
</evidence>
<accession>A0AAE0FG65</accession>
<dbReference type="GO" id="GO:0004672">
    <property type="term" value="F:protein kinase activity"/>
    <property type="evidence" value="ECO:0007669"/>
    <property type="project" value="InterPro"/>
</dbReference>
<dbReference type="PROSITE" id="PS50011">
    <property type="entry name" value="PROTEIN_KINASE_DOM"/>
    <property type="match status" value="1"/>
</dbReference>
<evidence type="ECO:0000313" key="4">
    <source>
        <dbReference type="EMBL" id="KAK3259004.1"/>
    </source>
</evidence>
<feature type="binding site" evidence="1">
    <location>
        <position position="181"/>
    </location>
    <ligand>
        <name>ATP</name>
        <dbReference type="ChEBI" id="CHEBI:30616"/>
    </ligand>
</feature>
<dbReference type="InterPro" id="IPR011009">
    <property type="entry name" value="Kinase-like_dom_sf"/>
</dbReference>
<keyword evidence="5" id="KW-1185">Reference proteome</keyword>
<evidence type="ECO:0000313" key="5">
    <source>
        <dbReference type="Proteomes" id="UP001190700"/>
    </source>
</evidence>
<sequence length="192" mass="21038">MLQSLAAQCLQELSSTAKEKVSFHLTAIQEILCQEFAGSSATSTNIEQNLFRIIKFFVGFTGRNLLSSDVETLDPSPKKTPKRTKSLGSKSRQLALSAQSRLRPSIPIPPSGIQPFLLRLLSALASQAESGQPVDNIPTELSHLFTFQGAHLEYGRQLGKGAYGQVFEAVNRVDGRKAAVKRIPFRSRPSQL</sequence>